<keyword evidence="2" id="KW-0732">Signal</keyword>
<dbReference type="GO" id="GO:0016020">
    <property type="term" value="C:membrane"/>
    <property type="evidence" value="ECO:0007669"/>
    <property type="project" value="InterPro"/>
</dbReference>
<organism evidence="4 5">
    <name type="scientific">Flavobacterium aquidurense</name>
    <dbReference type="NCBI Taxonomy" id="362413"/>
    <lineage>
        <taxon>Bacteria</taxon>
        <taxon>Pseudomonadati</taxon>
        <taxon>Bacteroidota</taxon>
        <taxon>Flavobacteriia</taxon>
        <taxon>Flavobacteriales</taxon>
        <taxon>Flavobacteriaceae</taxon>
        <taxon>Flavobacterium</taxon>
    </lineage>
</organism>
<evidence type="ECO:0000259" key="3">
    <source>
        <dbReference type="PROSITE" id="PS51782"/>
    </source>
</evidence>
<sequence>MINKKITRYFYILFLIPFFSQAVAQNKGIKAIEKKNVYLDSIKKTFVKNNMTARVDSLWMSELTSLNNFNALSSDIENSTTDKKVDLELPTEVLKARLAAMNAKSPFNIEYNPQLENVIKSFLKYRKKSFGRLMAISEYYFPLFEEALTKENIPLEIKYLAVVESALNPKAVSKMGATGLWQFMFHTGKQYKLKIDSYVDERHDPLKSTEAAAKYMTSMYKAFGDWDLVLAAYNSGPGNVSKAINRSGGQKNYWNIRKQLPKETQGYIPAFLATMYLYEYHAEHGIKPEKALVKHFATDTIMIKKKMSFKQISDLIDIPIAQLELLNPSYKLNVIPVYDNQNHYLRLPQDKVAVFTLNEDKIYAYAAHQSGLREKPIYTSTAVAAKTTSSKKTATFEKTKYYTIKKGDTLGSIARKYAVSVSDLKKWNKINGDLLALGKNLKVTN</sequence>
<dbReference type="InterPro" id="IPR000189">
    <property type="entry name" value="Transglyc_AS"/>
</dbReference>
<dbReference type="OrthoDB" id="9815002at2"/>
<dbReference type="PANTHER" id="PTHR37423">
    <property type="entry name" value="SOLUBLE LYTIC MUREIN TRANSGLYCOSYLASE-RELATED"/>
    <property type="match status" value="1"/>
</dbReference>
<dbReference type="InterPro" id="IPR018392">
    <property type="entry name" value="LysM"/>
</dbReference>
<evidence type="ECO:0000313" key="4">
    <source>
        <dbReference type="EMBL" id="KQB42684.1"/>
    </source>
</evidence>
<dbReference type="PROSITE" id="PS00922">
    <property type="entry name" value="TRANSGLYCOSYLASE"/>
    <property type="match status" value="1"/>
</dbReference>
<dbReference type="Pfam" id="PF01464">
    <property type="entry name" value="SLT"/>
    <property type="match status" value="1"/>
</dbReference>
<feature type="domain" description="LysM" evidence="3">
    <location>
        <begin position="400"/>
        <end position="443"/>
    </location>
</feature>
<dbReference type="AlphaFoldDB" id="A0A0N8VNP3"/>
<evidence type="ECO:0000313" key="5">
    <source>
        <dbReference type="Proteomes" id="UP000050443"/>
    </source>
</evidence>
<dbReference type="InterPro" id="IPR023346">
    <property type="entry name" value="Lysozyme-like_dom_sf"/>
</dbReference>
<dbReference type="Gene3D" id="1.10.530.10">
    <property type="match status" value="1"/>
</dbReference>
<dbReference type="PROSITE" id="PS51782">
    <property type="entry name" value="LYSM"/>
    <property type="match status" value="1"/>
</dbReference>
<dbReference type="RefSeq" id="WP_055092747.1">
    <property type="nucleotide sequence ID" value="NZ_JRLF01000006.1"/>
</dbReference>
<accession>A0A0N8VNP3</accession>
<proteinExistence type="inferred from homology"/>
<dbReference type="PANTHER" id="PTHR37423:SF2">
    <property type="entry name" value="MEMBRANE-BOUND LYTIC MUREIN TRANSGLYCOSYLASE C"/>
    <property type="match status" value="1"/>
</dbReference>
<comment type="caution">
    <text evidence="4">The sequence shown here is derived from an EMBL/GenBank/DDBJ whole genome shotgun (WGS) entry which is preliminary data.</text>
</comment>
<dbReference type="SUPFAM" id="SSF54106">
    <property type="entry name" value="LysM domain"/>
    <property type="match status" value="1"/>
</dbReference>
<name>A0A0N8VNP3_9FLAO</name>
<dbReference type="CDD" id="cd16894">
    <property type="entry name" value="MltD-like"/>
    <property type="match status" value="1"/>
</dbReference>
<gene>
    <name evidence="4" type="ORF">RC62_3691</name>
</gene>
<dbReference type="Gene3D" id="3.10.350.10">
    <property type="entry name" value="LysM domain"/>
    <property type="match status" value="1"/>
</dbReference>
<dbReference type="PATRIC" id="fig|362413.3.peg.3616"/>
<dbReference type="SMART" id="SM00257">
    <property type="entry name" value="LysM"/>
    <property type="match status" value="1"/>
</dbReference>
<dbReference type="GO" id="GO:0008933">
    <property type="term" value="F:peptidoglycan lytic transglycosylase activity"/>
    <property type="evidence" value="ECO:0007669"/>
    <property type="project" value="InterPro"/>
</dbReference>
<dbReference type="STRING" id="362413.RC62_3691"/>
<dbReference type="CDD" id="cd00118">
    <property type="entry name" value="LysM"/>
    <property type="match status" value="1"/>
</dbReference>
<dbReference type="Pfam" id="PF01476">
    <property type="entry name" value="LysM"/>
    <property type="match status" value="1"/>
</dbReference>
<dbReference type="Proteomes" id="UP000050443">
    <property type="component" value="Unassembled WGS sequence"/>
</dbReference>
<dbReference type="EMBL" id="JRLF01000006">
    <property type="protein sequence ID" value="KQB42684.1"/>
    <property type="molecule type" value="Genomic_DNA"/>
</dbReference>
<dbReference type="GO" id="GO:0000270">
    <property type="term" value="P:peptidoglycan metabolic process"/>
    <property type="evidence" value="ECO:0007669"/>
    <property type="project" value="InterPro"/>
</dbReference>
<dbReference type="InterPro" id="IPR008258">
    <property type="entry name" value="Transglycosylase_SLT_dom_1"/>
</dbReference>
<reference evidence="4 5" key="1">
    <citation type="submission" date="2014-09" db="EMBL/GenBank/DDBJ databases">
        <title>Genome sequence of Flavobacterium aquidurense RC62.</title>
        <authorList>
            <person name="Kim J.F."/>
            <person name="Kwak M.-J."/>
        </authorList>
    </citation>
    <scope>NUCLEOTIDE SEQUENCE [LARGE SCALE GENOMIC DNA]</scope>
    <source>
        <strain evidence="4 5">RC62</strain>
    </source>
</reference>
<protein>
    <submittedName>
        <fullName evidence="4">Membrane-bound lytic murein transglycosylase D</fullName>
    </submittedName>
</protein>
<dbReference type="SUPFAM" id="SSF53955">
    <property type="entry name" value="Lysozyme-like"/>
    <property type="match status" value="1"/>
</dbReference>
<evidence type="ECO:0000256" key="1">
    <source>
        <dbReference type="ARBA" id="ARBA00007734"/>
    </source>
</evidence>
<feature type="chain" id="PRO_5006033355" evidence="2">
    <location>
        <begin position="25"/>
        <end position="445"/>
    </location>
</feature>
<evidence type="ECO:0000256" key="2">
    <source>
        <dbReference type="SAM" id="SignalP"/>
    </source>
</evidence>
<feature type="signal peptide" evidence="2">
    <location>
        <begin position="1"/>
        <end position="24"/>
    </location>
</feature>
<dbReference type="InterPro" id="IPR036779">
    <property type="entry name" value="LysM_dom_sf"/>
</dbReference>
<comment type="similarity">
    <text evidence="1">Belongs to the transglycosylase Slt family.</text>
</comment>